<proteinExistence type="predicted"/>
<dbReference type="EMBL" id="LT629973">
    <property type="protein sequence ID" value="SEH83644.1"/>
    <property type="molecule type" value="Genomic_DNA"/>
</dbReference>
<dbReference type="Pfam" id="PF01381">
    <property type="entry name" value="HTH_3"/>
    <property type="match status" value="1"/>
</dbReference>
<dbReference type="RefSeq" id="WP_067774079.1">
    <property type="nucleotide sequence ID" value="NZ_LIGX01000017.1"/>
</dbReference>
<sequence>MKKGQNIIGAQVRKRRNQLHLSQNRFATSCQLNGWQLSRETLSKIEAGLRCVTDAETLFLSQMLSCPVNYLMEGAQHDNILQAMRHSRDTGDGTAEHLEHDA</sequence>
<evidence type="ECO:0000313" key="3">
    <source>
        <dbReference type="Proteomes" id="UP000176204"/>
    </source>
</evidence>
<reference evidence="3" key="1">
    <citation type="submission" date="2016-09" db="EMBL/GenBank/DDBJ databases">
        <authorList>
            <person name="Koehorst J."/>
        </authorList>
    </citation>
    <scope>NUCLEOTIDE SEQUENCE [LARGE SCALE GENOMIC DNA]</scope>
</reference>
<dbReference type="AlphaFoldDB" id="A0A1H6L5R8"/>
<dbReference type="GO" id="GO:0003677">
    <property type="term" value="F:DNA binding"/>
    <property type="evidence" value="ECO:0007669"/>
    <property type="project" value="InterPro"/>
</dbReference>
<dbReference type="InterPro" id="IPR010982">
    <property type="entry name" value="Lambda_DNA-bd_dom_sf"/>
</dbReference>
<evidence type="ECO:0000313" key="2">
    <source>
        <dbReference type="EMBL" id="SEH83644.1"/>
    </source>
</evidence>
<feature type="domain" description="HTH cro/C1-type" evidence="1">
    <location>
        <begin position="12"/>
        <end position="70"/>
    </location>
</feature>
<dbReference type="KEGG" id="agl:PYTT_1107"/>
<evidence type="ECO:0000259" key="1">
    <source>
        <dbReference type="Pfam" id="PF01381"/>
    </source>
</evidence>
<dbReference type="InterPro" id="IPR001387">
    <property type="entry name" value="Cro/C1-type_HTH"/>
</dbReference>
<dbReference type="Gene3D" id="1.10.260.40">
    <property type="entry name" value="lambda repressor-like DNA-binding domains"/>
    <property type="match status" value="1"/>
</dbReference>
<dbReference type="Proteomes" id="UP000176204">
    <property type="component" value="Chromosome I"/>
</dbReference>
<organism evidence="2 3">
    <name type="scientific">Akkermansia glycaniphila</name>
    <dbReference type="NCBI Taxonomy" id="1679444"/>
    <lineage>
        <taxon>Bacteria</taxon>
        <taxon>Pseudomonadati</taxon>
        <taxon>Verrucomicrobiota</taxon>
        <taxon>Verrucomicrobiia</taxon>
        <taxon>Verrucomicrobiales</taxon>
        <taxon>Akkermansiaceae</taxon>
        <taxon>Akkermansia</taxon>
    </lineage>
</organism>
<dbReference type="SUPFAM" id="SSF47413">
    <property type="entry name" value="lambda repressor-like DNA-binding domains"/>
    <property type="match status" value="1"/>
</dbReference>
<keyword evidence="3" id="KW-1185">Reference proteome</keyword>
<protein>
    <submittedName>
        <fullName evidence="2">Helix-turn-helix</fullName>
    </submittedName>
</protein>
<dbReference type="CDD" id="cd00093">
    <property type="entry name" value="HTH_XRE"/>
    <property type="match status" value="1"/>
</dbReference>
<dbReference type="STRING" id="1679444.PYTT_1107"/>
<accession>A0A1H6L5R8</accession>
<dbReference type="OrthoDB" id="21915at2"/>
<gene>
    <name evidence="2" type="ORF">PYTT_1107</name>
</gene>
<name>A0A1H6L5R8_9BACT</name>